<evidence type="ECO:0000313" key="4">
    <source>
        <dbReference type="EMBL" id="KAK5997519.1"/>
    </source>
</evidence>
<reference evidence="4 5" key="1">
    <citation type="submission" date="2024-01" db="EMBL/GenBank/DDBJ databases">
        <title>Complete genome of Cladobotryum mycophilum ATHUM6906.</title>
        <authorList>
            <person name="Christinaki A.C."/>
            <person name="Myridakis A.I."/>
            <person name="Kouvelis V.N."/>
        </authorList>
    </citation>
    <scope>NUCLEOTIDE SEQUENCE [LARGE SCALE GENOMIC DNA]</scope>
    <source>
        <strain evidence="4 5">ATHUM6906</strain>
    </source>
</reference>
<comment type="caution">
    <text evidence="4">The sequence shown here is derived from an EMBL/GenBank/DDBJ whole genome shotgun (WGS) entry which is preliminary data.</text>
</comment>
<feature type="signal peptide" evidence="3">
    <location>
        <begin position="1"/>
        <end position="19"/>
    </location>
</feature>
<sequence>MRFITFTATLAASLHPLRAQLLCSTEPPRALRAGRSEVFFRLSDAPSETDCEVTMQYEDAAFLPIQFRFLSGPCGGTKDMIFVVPTNAPNGEARIIWDPYCIRAVISGGYTISSTNTTGEGLIWCLLNSRTSIVLSKPARTVTKTPTSLAPTGFPGTVWNCTRTSNESDSRWTTAAGCHAVSPPDPHGMHNSSARPQPTAHSQHPGSNESVLTNWTAPTPPLPTLDPTLDSSAVTYTVTIALASSIALLLVLVA</sequence>
<evidence type="ECO:0000256" key="3">
    <source>
        <dbReference type="SAM" id="SignalP"/>
    </source>
</evidence>
<feature type="chain" id="PRO_5046144144" evidence="3">
    <location>
        <begin position="20"/>
        <end position="254"/>
    </location>
</feature>
<feature type="compositionally biased region" description="Polar residues" evidence="1">
    <location>
        <begin position="190"/>
        <end position="217"/>
    </location>
</feature>
<organism evidence="4 5">
    <name type="scientific">Cladobotryum mycophilum</name>
    <dbReference type="NCBI Taxonomy" id="491253"/>
    <lineage>
        <taxon>Eukaryota</taxon>
        <taxon>Fungi</taxon>
        <taxon>Dikarya</taxon>
        <taxon>Ascomycota</taxon>
        <taxon>Pezizomycotina</taxon>
        <taxon>Sordariomycetes</taxon>
        <taxon>Hypocreomycetidae</taxon>
        <taxon>Hypocreales</taxon>
        <taxon>Hypocreaceae</taxon>
        <taxon>Cladobotryum</taxon>
    </lineage>
</organism>
<keyword evidence="3" id="KW-0732">Signal</keyword>
<feature type="transmembrane region" description="Helical" evidence="2">
    <location>
        <begin position="233"/>
        <end position="253"/>
    </location>
</feature>
<evidence type="ECO:0000256" key="1">
    <source>
        <dbReference type="SAM" id="MobiDB-lite"/>
    </source>
</evidence>
<name>A0ABR0SZV7_9HYPO</name>
<keyword evidence="2" id="KW-0812">Transmembrane</keyword>
<feature type="region of interest" description="Disordered" evidence="1">
    <location>
        <begin position="180"/>
        <end position="219"/>
    </location>
</feature>
<evidence type="ECO:0000313" key="5">
    <source>
        <dbReference type="Proteomes" id="UP001338125"/>
    </source>
</evidence>
<keyword evidence="5" id="KW-1185">Reference proteome</keyword>
<proteinExistence type="predicted"/>
<keyword evidence="2" id="KW-0472">Membrane</keyword>
<dbReference type="EMBL" id="JAVFKD010000002">
    <property type="protein sequence ID" value="KAK5997519.1"/>
    <property type="molecule type" value="Genomic_DNA"/>
</dbReference>
<protein>
    <submittedName>
        <fullName evidence="4">Uncharacterized protein</fullName>
    </submittedName>
</protein>
<evidence type="ECO:0000256" key="2">
    <source>
        <dbReference type="SAM" id="Phobius"/>
    </source>
</evidence>
<gene>
    <name evidence="4" type="ORF">PT974_02882</name>
</gene>
<keyword evidence="2" id="KW-1133">Transmembrane helix</keyword>
<accession>A0ABR0SZV7</accession>
<dbReference type="Proteomes" id="UP001338125">
    <property type="component" value="Unassembled WGS sequence"/>
</dbReference>